<proteinExistence type="predicted"/>
<evidence type="ECO:0000313" key="1">
    <source>
        <dbReference type="EMBL" id="KAI4859966.1"/>
    </source>
</evidence>
<reference evidence="1 2" key="1">
    <citation type="journal article" date="2022" name="New Phytol.">
        <title>Ecological generalism drives hyperdiversity of secondary metabolite gene clusters in xylarialean endophytes.</title>
        <authorList>
            <person name="Franco M.E.E."/>
            <person name="Wisecaver J.H."/>
            <person name="Arnold A.E."/>
            <person name="Ju Y.M."/>
            <person name="Slot J.C."/>
            <person name="Ahrendt S."/>
            <person name="Moore L.P."/>
            <person name="Eastman K.E."/>
            <person name="Scott K."/>
            <person name="Konkel Z."/>
            <person name="Mondo S.J."/>
            <person name="Kuo A."/>
            <person name="Hayes R.D."/>
            <person name="Haridas S."/>
            <person name="Andreopoulos B."/>
            <person name="Riley R."/>
            <person name="LaButti K."/>
            <person name="Pangilinan J."/>
            <person name="Lipzen A."/>
            <person name="Amirebrahimi M."/>
            <person name="Yan J."/>
            <person name="Adam C."/>
            <person name="Keymanesh K."/>
            <person name="Ng V."/>
            <person name="Louie K."/>
            <person name="Northen T."/>
            <person name="Drula E."/>
            <person name="Henrissat B."/>
            <person name="Hsieh H.M."/>
            <person name="Youens-Clark K."/>
            <person name="Lutzoni F."/>
            <person name="Miadlikowska J."/>
            <person name="Eastwood D.C."/>
            <person name="Hamelin R.C."/>
            <person name="Grigoriev I.V."/>
            <person name="U'Ren J.M."/>
        </authorList>
    </citation>
    <scope>NUCLEOTIDE SEQUENCE [LARGE SCALE GENOMIC DNA]</scope>
    <source>
        <strain evidence="1 2">CBS 119005</strain>
    </source>
</reference>
<evidence type="ECO:0000313" key="2">
    <source>
        <dbReference type="Proteomes" id="UP001497700"/>
    </source>
</evidence>
<protein>
    <submittedName>
        <fullName evidence="1">Uncharacterized protein</fullName>
    </submittedName>
</protein>
<organism evidence="1 2">
    <name type="scientific">Hypoxylon rubiginosum</name>
    <dbReference type="NCBI Taxonomy" id="110542"/>
    <lineage>
        <taxon>Eukaryota</taxon>
        <taxon>Fungi</taxon>
        <taxon>Dikarya</taxon>
        <taxon>Ascomycota</taxon>
        <taxon>Pezizomycotina</taxon>
        <taxon>Sordariomycetes</taxon>
        <taxon>Xylariomycetidae</taxon>
        <taxon>Xylariales</taxon>
        <taxon>Hypoxylaceae</taxon>
        <taxon>Hypoxylon</taxon>
    </lineage>
</organism>
<keyword evidence="2" id="KW-1185">Reference proteome</keyword>
<gene>
    <name evidence="1" type="ORF">F4820DRAFT_466197</name>
</gene>
<sequence length="368" mass="40396">MPSRPPTEEEIAWMVAHKDDTTVPNLISCCVICGIASLAFLFLRIWSRKIARGHVVLDMSDWLLVGAFVFYLGFITAFTLTTIYGEGHHIIFVTNPLMLMITTMITEIFSNLTMCFIKLSILRFYASIFSTSRAFHYSLWVVAMLVGGLTVAATIVTIIQCIPIEFGWNPTAVKGYCIDYGFMVLVVCIINIVTDFVIIAMPIPLIRQLHISGRKKYLLTITFAVGSSACLVGVIRLVFTLGVGTGAGTFDATWDNVLSGLLSVIELMTGILAASIPTYRPLFKHLFPGSEAPSKHQSQSSSGSHDKVPSHTTKGSAGRFTGIRVTDQIELCKHDARNGTWVTMTDDDGARLIGSRDNDGRGPLRYGK</sequence>
<comment type="caution">
    <text evidence="1">The sequence shown here is derived from an EMBL/GenBank/DDBJ whole genome shotgun (WGS) entry which is preliminary data.</text>
</comment>
<dbReference type="Proteomes" id="UP001497700">
    <property type="component" value="Unassembled WGS sequence"/>
</dbReference>
<dbReference type="EMBL" id="MU393605">
    <property type="protein sequence ID" value="KAI4859966.1"/>
    <property type="molecule type" value="Genomic_DNA"/>
</dbReference>
<name>A0ACB9YL48_9PEZI</name>
<accession>A0ACB9YL48</accession>